<gene>
    <name evidence="2" type="ORF">H8K32_18295</name>
</gene>
<dbReference type="AlphaFoldDB" id="A0A923HKE4"/>
<evidence type="ECO:0000313" key="3">
    <source>
        <dbReference type="Proteomes" id="UP000634011"/>
    </source>
</evidence>
<dbReference type="RefSeq" id="WP_186914007.1">
    <property type="nucleotide sequence ID" value="NZ_JACOFV010000021.1"/>
</dbReference>
<evidence type="ECO:0000313" key="2">
    <source>
        <dbReference type="EMBL" id="MBC3864063.1"/>
    </source>
</evidence>
<evidence type="ECO:0000256" key="1">
    <source>
        <dbReference type="SAM" id="MobiDB-lite"/>
    </source>
</evidence>
<dbReference type="EMBL" id="JACOFV010000021">
    <property type="protein sequence ID" value="MBC3864063.1"/>
    <property type="molecule type" value="Genomic_DNA"/>
</dbReference>
<dbReference type="Proteomes" id="UP000634011">
    <property type="component" value="Unassembled WGS sequence"/>
</dbReference>
<accession>A0A923HKE4</accession>
<name>A0A923HKE4_9BURK</name>
<feature type="region of interest" description="Disordered" evidence="1">
    <location>
        <begin position="1"/>
        <end position="37"/>
    </location>
</feature>
<keyword evidence="3" id="KW-1185">Reference proteome</keyword>
<sequence>MNAKNKEAEKQAKRKAVKDAEAEREKAGAAKIQDAKNAKAMAWEKFNTLSDDEQ</sequence>
<reference evidence="2" key="1">
    <citation type="submission" date="2020-08" db="EMBL/GenBank/DDBJ databases">
        <title>Novel species isolated from subtropical streams in China.</title>
        <authorList>
            <person name="Lu H."/>
        </authorList>
    </citation>
    <scope>NUCLEOTIDE SEQUENCE</scope>
    <source>
        <strain evidence="2">KACC 12607</strain>
    </source>
</reference>
<organism evidence="2 3">
    <name type="scientific">Undibacterium jejuense</name>
    <dbReference type="NCBI Taxonomy" id="1344949"/>
    <lineage>
        <taxon>Bacteria</taxon>
        <taxon>Pseudomonadati</taxon>
        <taxon>Pseudomonadota</taxon>
        <taxon>Betaproteobacteria</taxon>
        <taxon>Burkholderiales</taxon>
        <taxon>Oxalobacteraceae</taxon>
        <taxon>Undibacterium</taxon>
    </lineage>
</organism>
<protein>
    <submittedName>
        <fullName evidence="2">Uncharacterized protein</fullName>
    </submittedName>
</protein>
<comment type="caution">
    <text evidence="2">The sequence shown here is derived from an EMBL/GenBank/DDBJ whole genome shotgun (WGS) entry which is preliminary data.</text>
</comment>
<proteinExistence type="predicted"/>